<name>A0A550CRD7_9AGAR</name>
<evidence type="ECO:0000313" key="1">
    <source>
        <dbReference type="EMBL" id="TRM67360.1"/>
    </source>
</evidence>
<sequence>MATAGWEALSAAITLRLLSLIWTFTSLRGWAWGCGLKSRCGGASTLWTGESIERGCGRAHGDGAQRRRRLTSYFGSSGMVSATVREVTMPRDEGDDRAAGGRAWGGAQRRHSPCECLFNRGPNLSLILWLGFG</sequence>
<keyword evidence="3" id="KW-1185">Reference proteome</keyword>
<dbReference type="EMBL" id="VDMD01000002">
    <property type="protein sequence ID" value="TRM67366.1"/>
    <property type="molecule type" value="Genomic_DNA"/>
</dbReference>
<organism evidence="1 3">
    <name type="scientific">Schizophyllum amplum</name>
    <dbReference type="NCBI Taxonomy" id="97359"/>
    <lineage>
        <taxon>Eukaryota</taxon>
        <taxon>Fungi</taxon>
        <taxon>Dikarya</taxon>
        <taxon>Basidiomycota</taxon>
        <taxon>Agaricomycotina</taxon>
        <taxon>Agaricomycetes</taxon>
        <taxon>Agaricomycetidae</taxon>
        <taxon>Agaricales</taxon>
        <taxon>Schizophyllaceae</taxon>
        <taxon>Schizophyllum</taxon>
    </lineage>
</organism>
<dbReference type="AlphaFoldDB" id="A0A550CRD7"/>
<accession>A0A550CRD7</accession>
<gene>
    <name evidence="1" type="ORF">BD626DRAFT_580631</name>
    <name evidence="2" type="ORF">BD626DRAFT_580633</name>
</gene>
<evidence type="ECO:0000313" key="3">
    <source>
        <dbReference type="Proteomes" id="UP000320762"/>
    </source>
</evidence>
<dbReference type="EMBL" id="VDMD01000002">
    <property type="protein sequence ID" value="TRM67360.1"/>
    <property type="molecule type" value="Genomic_DNA"/>
</dbReference>
<protein>
    <submittedName>
        <fullName evidence="1">Uncharacterized protein</fullName>
    </submittedName>
</protein>
<proteinExistence type="predicted"/>
<reference evidence="1 3" key="1">
    <citation type="journal article" date="2019" name="New Phytol.">
        <title>Comparative genomics reveals unique wood-decay strategies and fruiting body development in the Schizophyllaceae.</title>
        <authorList>
            <person name="Almasi E."/>
            <person name="Sahu N."/>
            <person name="Krizsan K."/>
            <person name="Balint B."/>
            <person name="Kovacs G.M."/>
            <person name="Kiss B."/>
            <person name="Cseklye J."/>
            <person name="Drula E."/>
            <person name="Henrissat B."/>
            <person name="Nagy I."/>
            <person name="Chovatia M."/>
            <person name="Adam C."/>
            <person name="LaButti K."/>
            <person name="Lipzen A."/>
            <person name="Riley R."/>
            <person name="Grigoriev I.V."/>
            <person name="Nagy L.G."/>
        </authorList>
    </citation>
    <scope>NUCLEOTIDE SEQUENCE [LARGE SCALE GENOMIC DNA]</scope>
    <source>
        <strain evidence="1 3">NL-1724</strain>
    </source>
</reference>
<evidence type="ECO:0000313" key="2">
    <source>
        <dbReference type="EMBL" id="TRM67366.1"/>
    </source>
</evidence>
<reference evidence="1" key="2">
    <citation type="submission" date="2019-06" db="EMBL/GenBank/DDBJ databases">
        <authorList>
            <consortium name="DOE Joint Genome Institute"/>
            <person name="Ahrendt S.R."/>
            <person name="Cantor M.N."/>
            <person name="Hua S.X."/>
        </authorList>
    </citation>
    <scope>NUCLEOTIDE SEQUENCE</scope>
    <source>
        <strain evidence="1">NL-1724</strain>
    </source>
</reference>
<comment type="caution">
    <text evidence="1">The sequence shown here is derived from an EMBL/GenBank/DDBJ whole genome shotgun (WGS) entry which is preliminary data.</text>
</comment>
<dbReference type="Proteomes" id="UP000320762">
    <property type="component" value="Unassembled WGS sequence"/>
</dbReference>